<dbReference type="GO" id="GO:0016480">
    <property type="term" value="P:negative regulation of transcription by RNA polymerase III"/>
    <property type="evidence" value="ECO:0007669"/>
    <property type="project" value="UniProtKB-UniRule"/>
</dbReference>
<evidence type="ECO:0000313" key="4">
    <source>
        <dbReference type="Proteomes" id="UP000243797"/>
    </source>
</evidence>
<dbReference type="GO" id="GO:0000994">
    <property type="term" value="F:RNA polymerase III core binding"/>
    <property type="evidence" value="ECO:0007669"/>
    <property type="project" value="TreeGrafter"/>
</dbReference>
<comment type="function">
    <text evidence="1">Mediator of diverse signals that repress RNA polymerase III transcription. Inhibits the de novo assembly of TFIIIB onto DNA.</text>
</comment>
<comment type="similarity">
    <text evidence="1">Belongs to the MAF1 family.</text>
</comment>
<evidence type="ECO:0000313" key="3">
    <source>
        <dbReference type="EMBL" id="PNS16587.1"/>
    </source>
</evidence>
<dbReference type="Gene3D" id="3.40.1000.50">
    <property type="entry name" value="Repressor of RNA polymerase III transcription Maf1"/>
    <property type="match status" value="1"/>
</dbReference>
<protein>
    <recommendedName>
        <fullName evidence="1">Repressor of RNA polymerase III transcription MAF1</fullName>
    </recommendedName>
</protein>
<dbReference type="PANTHER" id="PTHR22504">
    <property type="entry name" value="REPRESSOR OF RNA POLYMERASE III TRANSCRIPTION MAF1"/>
    <property type="match status" value="1"/>
</dbReference>
<dbReference type="InParanoid" id="A0A2K1QN85"/>
<dbReference type="InterPro" id="IPR038564">
    <property type="entry name" value="Maf1_sf"/>
</dbReference>
<dbReference type="InterPro" id="IPR015257">
    <property type="entry name" value="Maf1"/>
</dbReference>
<gene>
    <name evidence="3" type="ORF">CAC42_87</name>
</gene>
<organism evidence="3 4">
    <name type="scientific">Sphaceloma murrayae</name>
    <dbReference type="NCBI Taxonomy" id="2082308"/>
    <lineage>
        <taxon>Eukaryota</taxon>
        <taxon>Fungi</taxon>
        <taxon>Dikarya</taxon>
        <taxon>Ascomycota</taxon>
        <taxon>Pezizomycotina</taxon>
        <taxon>Dothideomycetes</taxon>
        <taxon>Dothideomycetidae</taxon>
        <taxon>Myriangiales</taxon>
        <taxon>Elsinoaceae</taxon>
        <taxon>Sphaceloma</taxon>
    </lineage>
</organism>
<dbReference type="Pfam" id="PF09174">
    <property type="entry name" value="Maf1"/>
    <property type="match status" value="1"/>
</dbReference>
<keyword evidence="1" id="KW-0804">Transcription</keyword>
<feature type="region of interest" description="Disordered" evidence="2">
    <location>
        <begin position="69"/>
        <end position="89"/>
    </location>
</feature>
<name>A0A2K1QN85_9PEZI</name>
<dbReference type="GO" id="GO:0005634">
    <property type="term" value="C:nucleus"/>
    <property type="evidence" value="ECO:0007669"/>
    <property type="project" value="UniProtKB-SubCell"/>
</dbReference>
<evidence type="ECO:0000256" key="1">
    <source>
        <dbReference type="PIRNR" id="PIRNR037240"/>
    </source>
</evidence>
<dbReference type="STRING" id="2082308.A0A2K1QN85"/>
<dbReference type="EMBL" id="NKHZ01000057">
    <property type="protein sequence ID" value="PNS16587.1"/>
    <property type="molecule type" value="Genomic_DNA"/>
</dbReference>
<evidence type="ECO:0000256" key="2">
    <source>
        <dbReference type="SAM" id="MobiDB-lite"/>
    </source>
</evidence>
<sequence>MKYIASKDCQIVSDALNFSTADCHIIGSCDLYTTKAAGSDKKLYKNIESTLESQHESLVRLSASLSPVQHPVDSKHKRDTPPIQLPQIDLSRNSPFGPLSKISARRTFAYLIATLNASHPDYDFSHILRPSDFRKTSGTTIRKAVDSTMLHLRPRRMTTTAHRTIISSSAPGVPSGEVVWSESMWDLIDREMELRQCEKYVWEPEDDPFEEESSLWSQHYFIFNKEKKRVCYLHYGAFSVISHSPLRTARPSRATSMPRSNVSVGEGAGKRAQYWLGHSVDDQDVDSSWHEDDDYEGEYLDDLDDVREHLEDGYYAYGDDNDDFMDSDDAIDWQSHSKSQPRAHSEGVMEAMEM</sequence>
<proteinExistence type="inferred from homology"/>
<comment type="caution">
    <text evidence="3">The sequence shown here is derived from an EMBL/GenBank/DDBJ whole genome shotgun (WGS) entry which is preliminary data.</text>
</comment>
<dbReference type="PIRSF" id="PIRSF037240">
    <property type="entry name" value="RNA_polIII_Trep_MAF1"/>
    <property type="match status" value="1"/>
</dbReference>
<accession>A0A2K1QN85</accession>
<keyword evidence="4" id="KW-1185">Reference proteome</keyword>
<dbReference type="AlphaFoldDB" id="A0A2K1QN85"/>
<keyword evidence="1" id="KW-0678">Repressor</keyword>
<dbReference type="Proteomes" id="UP000243797">
    <property type="component" value="Unassembled WGS sequence"/>
</dbReference>
<keyword evidence="1" id="KW-0805">Transcription regulation</keyword>
<dbReference type="OrthoDB" id="277029at2759"/>
<feature type="region of interest" description="Disordered" evidence="2">
    <location>
        <begin position="334"/>
        <end position="354"/>
    </location>
</feature>
<comment type="subcellular location">
    <subcellularLocation>
        <location evidence="1">Nucleus</location>
    </subcellularLocation>
</comment>
<dbReference type="PANTHER" id="PTHR22504:SF0">
    <property type="entry name" value="REPRESSOR OF RNA POLYMERASE III TRANSCRIPTION MAF1 HOMOLOG"/>
    <property type="match status" value="1"/>
</dbReference>
<keyword evidence="1" id="KW-0539">Nucleus</keyword>
<dbReference type="FunCoup" id="A0A2K1QN85">
    <property type="interactions" value="84"/>
</dbReference>
<reference evidence="3 4" key="1">
    <citation type="submission" date="2017-06" db="EMBL/GenBank/DDBJ databases">
        <title>Draft genome sequence of a variant of Elsinoe murrayae.</title>
        <authorList>
            <person name="Cheng Q."/>
        </authorList>
    </citation>
    <scope>NUCLEOTIDE SEQUENCE [LARGE SCALE GENOMIC DNA]</scope>
    <source>
        <strain evidence="3 4">CQ-2017a</strain>
    </source>
</reference>